<keyword evidence="19" id="KW-1185">Reference proteome</keyword>
<dbReference type="Gene3D" id="3.40.50.11950">
    <property type="match status" value="1"/>
</dbReference>
<dbReference type="PANTHER" id="PTHR12750">
    <property type="entry name" value="DIPHOSPHOINOSITOL PENTAKISPHOSPHATE KINASE"/>
    <property type="match status" value="1"/>
</dbReference>
<evidence type="ECO:0000256" key="3">
    <source>
        <dbReference type="ARBA" id="ARBA00012893"/>
    </source>
</evidence>
<dbReference type="Pfam" id="PF18086">
    <property type="entry name" value="PPIP5K2_N"/>
    <property type="match status" value="1"/>
</dbReference>
<evidence type="ECO:0000256" key="5">
    <source>
        <dbReference type="ARBA" id="ARBA00022553"/>
    </source>
</evidence>
<feature type="region of interest" description="Disordered" evidence="16">
    <location>
        <begin position="600"/>
        <end position="619"/>
    </location>
</feature>
<keyword evidence="5" id="KW-0597">Phosphoprotein</keyword>
<accession>A0A8H7QBN5</accession>
<keyword evidence="9 14" id="KW-0067">ATP-binding</keyword>
<reference evidence="18" key="1">
    <citation type="submission" date="2020-12" db="EMBL/GenBank/DDBJ databases">
        <title>Metabolic potential, ecology and presence of endohyphal bacteria is reflected in genomic diversity of Mucoromycotina.</title>
        <authorList>
            <person name="Muszewska A."/>
            <person name="Okrasinska A."/>
            <person name="Steczkiewicz K."/>
            <person name="Drgas O."/>
            <person name="Orlowska M."/>
            <person name="Perlinska-Lenart U."/>
            <person name="Aleksandrzak-Piekarczyk T."/>
            <person name="Szatraj K."/>
            <person name="Zielenkiewicz U."/>
            <person name="Pilsyk S."/>
            <person name="Malc E."/>
            <person name="Mieczkowski P."/>
            <person name="Kruszewska J.S."/>
            <person name="Biernat P."/>
            <person name="Pawlowska J."/>
        </authorList>
    </citation>
    <scope>NUCLEOTIDE SEQUENCE</scope>
    <source>
        <strain evidence="18">WA0000051536</strain>
    </source>
</reference>
<evidence type="ECO:0000313" key="19">
    <source>
        <dbReference type="Proteomes" id="UP000612746"/>
    </source>
</evidence>
<comment type="subcellular location">
    <subcellularLocation>
        <location evidence="1 15">Cytoplasm</location>
        <location evidence="1 15">Cytoskeleton</location>
    </subcellularLocation>
</comment>
<dbReference type="OrthoDB" id="18042at2759"/>
<dbReference type="GO" id="GO:0032958">
    <property type="term" value="P:inositol phosphate biosynthetic process"/>
    <property type="evidence" value="ECO:0007669"/>
    <property type="project" value="TreeGrafter"/>
</dbReference>
<protein>
    <recommendedName>
        <fullName evidence="13 15">Inositol hexakisphosphate and diphosphoinositol-pentakisphosphate kinase</fullName>
        <ecNumber evidence="3 15">2.7.4.24</ecNumber>
    </recommendedName>
</protein>
<evidence type="ECO:0000256" key="12">
    <source>
        <dbReference type="ARBA" id="ARBA00034629"/>
    </source>
</evidence>
<keyword evidence="8 15" id="KW-0418">Kinase</keyword>
<evidence type="ECO:0000313" key="18">
    <source>
        <dbReference type="EMBL" id="KAG2188416.1"/>
    </source>
</evidence>
<feature type="domain" description="ATP-grasp" evidence="17">
    <location>
        <begin position="166"/>
        <end position="375"/>
    </location>
</feature>
<dbReference type="GO" id="GO:0046872">
    <property type="term" value="F:metal ion binding"/>
    <property type="evidence" value="ECO:0007669"/>
    <property type="project" value="InterPro"/>
</dbReference>
<dbReference type="Gene3D" id="3.40.50.1240">
    <property type="entry name" value="Phosphoglycerate mutase-like"/>
    <property type="match status" value="1"/>
</dbReference>
<dbReference type="InterPro" id="IPR011761">
    <property type="entry name" value="ATP-grasp"/>
</dbReference>
<dbReference type="GO" id="GO:0006020">
    <property type="term" value="P:inositol metabolic process"/>
    <property type="evidence" value="ECO:0007669"/>
    <property type="project" value="TreeGrafter"/>
</dbReference>
<organism evidence="18 19">
    <name type="scientific">Umbelopsis vinacea</name>
    <dbReference type="NCBI Taxonomy" id="44442"/>
    <lineage>
        <taxon>Eukaryota</taxon>
        <taxon>Fungi</taxon>
        <taxon>Fungi incertae sedis</taxon>
        <taxon>Mucoromycota</taxon>
        <taxon>Mucoromycotina</taxon>
        <taxon>Umbelopsidomycetes</taxon>
        <taxon>Umbelopsidales</taxon>
        <taxon>Umbelopsidaceae</taxon>
        <taxon>Umbelopsis</taxon>
    </lineage>
</organism>
<dbReference type="GO" id="GO:0033857">
    <property type="term" value="F:5-diphosphoinositol pentakisphosphate 1-kinase activity"/>
    <property type="evidence" value="ECO:0007669"/>
    <property type="project" value="TreeGrafter"/>
</dbReference>
<dbReference type="InterPro" id="IPR040557">
    <property type="entry name" value="VIP1_N"/>
</dbReference>
<evidence type="ECO:0000256" key="9">
    <source>
        <dbReference type="ARBA" id="ARBA00022840"/>
    </source>
</evidence>
<dbReference type="GO" id="GO:0052723">
    <property type="term" value="F:inositol hexakisphosphate 1-kinase activity"/>
    <property type="evidence" value="ECO:0007669"/>
    <property type="project" value="UniProtKB-ARBA"/>
</dbReference>
<dbReference type="SUPFAM" id="SSF53254">
    <property type="entry name" value="Phosphoglycerate mutase-like"/>
    <property type="match status" value="1"/>
</dbReference>
<dbReference type="Pfam" id="PF08443">
    <property type="entry name" value="RimK"/>
    <property type="match status" value="1"/>
</dbReference>
<evidence type="ECO:0000256" key="2">
    <source>
        <dbReference type="ARBA" id="ARBA00005609"/>
    </source>
</evidence>
<name>A0A8H7QBN5_9FUNG</name>
<dbReference type="FunFam" id="3.30.470.20:FF:000036">
    <property type="entry name" value="Inositol hexakisphosphate and diphosphoinositol-pentakisphosphate kinase"/>
    <property type="match status" value="1"/>
</dbReference>
<evidence type="ECO:0000256" key="7">
    <source>
        <dbReference type="ARBA" id="ARBA00022741"/>
    </source>
</evidence>
<dbReference type="EMBL" id="JAEPRA010000002">
    <property type="protein sequence ID" value="KAG2188416.1"/>
    <property type="molecule type" value="Genomic_DNA"/>
</dbReference>
<dbReference type="FunFam" id="3.40.50.11950:FF:000002">
    <property type="entry name" value="Inositol hexakisphosphate and diphosphoinositol-pentakisphosphate kinase"/>
    <property type="match status" value="1"/>
</dbReference>
<evidence type="ECO:0000256" key="11">
    <source>
        <dbReference type="ARBA" id="ARBA00033696"/>
    </source>
</evidence>
<dbReference type="GO" id="GO:0005856">
    <property type="term" value="C:cytoskeleton"/>
    <property type="evidence" value="ECO:0007669"/>
    <property type="project" value="UniProtKB-SubCell"/>
</dbReference>
<dbReference type="EC" id="2.7.4.24" evidence="3 15"/>
<evidence type="ECO:0000256" key="4">
    <source>
        <dbReference type="ARBA" id="ARBA00022490"/>
    </source>
</evidence>
<dbReference type="SUPFAM" id="SSF56059">
    <property type="entry name" value="Glutathione synthetase ATP-binding domain-like"/>
    <property type="match status" value="1"/>
</dbReference>
<dbReference type="InterPro" id="IPR037446">
    <property type="entry name" value="His_Pase_VIP1"/>
</dbReference>
<dbReference type="PANTHER" id="PTHR12750:SF9">
    <property type="entry name" value="INOSITOL HEXAKISPHOSPHATE AND DIPHOSPHOINOSITOL-PENTAKISPHOSPHATE KINASE"/>
    <property type="match status" value="1"/>
</dbReference>
<dbReference type="InterPro" id="IPR000560">
    <property type="entry name" value="His_Pase_clade-2"/>
</dbReference>
<evidence type="ECO:0000256" key="16">
    <source>
        <dbReference type="SAM" id="MobiDB-lite"/>
    </source>
</evidence>
<dbReference type="AlphaFoldDB" id="A0A8H7QBN5"/>
<dbReference type="InterPro" id="IPR029033">
    <property type="entry name" value="His_PPase_superfam"/>
</dbReference>
<keyword evidence="4 15" id="KW-0963">Cytoplasm</keyword>
<dbReference type="GO" id="GO:0005829">
    <property type="term" value="C:cytosol"/>
    <property type="evidence" value="ECO:0007669"/>
    <property type="project" value="TreeGrafter"/>
</dbReference>
<keyword evidence="7 14" id="KW-0547">Nucleotide-binding</keyword>
<dbReference type="Gene3D" id="3.30.470.20">
    <property type="entry name" value="ATP-grasp fold, B domain"/>
    <property type="match status" value="1"/>
</dbReference>
<dbReference type="GO" id="GO:0052843">
    <property type="term" value="F:inositol-1-diphosphate-2,3,4,5,6-pentakisphosphate diphosphatase activity"/>
    <property type="evidence" value="ECO:0007669"/>
    <property type="project" value="UniProtKB-ARBA"/>
</dbReference>
<dbReference type="Pfam" id="PF00328">
    <property type="entry name" value="His_Phos_2"/>
    <property type="match status" value="1"/>
</dbReference>
<dbReference type="PROSITE" id="PS50975">
    <property type="entry name" value="ATP_GRASP"/>
    <property type="match status" value="1"/>
</dbReference>
<comment type="catalytic activity">
    <reaction evidence="12">
        <text>1D-myo-inositol hexakisphosphate + ATP = 1-diphospho-1D-myo-inositol 2,3,4,5,6-pentakisphosphate + ADP</text>
        <dbReference type="Rhea" id="RHEA:37459"/>
        <dbReference type="ChEBI" id="CHEBI:30616"/>
        <dbReference type="ChEBI" id="CHEBI:58130"/>
        <dbReference type="ChEBI" id="CHEBI:74946"/>
        <dbReference type="ChEBI" id="CHEBI:456216"/>
        <dbReference type="EC" id="2.7.4.24"/>
    </reaction>
    <physiologicalReaction direction="left-to-right" evidence="12">
        <dbReference type="Rhea" id="RHEA:37460"/>
    </physiologicalReaction>
</comment>
<comment type="catalytic activity">
    <reaction evidence="11">
        <text>5-diphospho-1D-myo-inositol 1,2,3,4,6-pentakisphosphate + ATP + H(+) = 1,5-bis(diphospho)-1D-myo-inositol 2,3,4,6-tetrakisphosphate + ADP</text>
        <dbReference type="Rhea" id="RHEA:10276"/>
        <dbReference type="ChEBI" id="CHEBI:15378"/>
        <dbReference type="ChEBI" id="CHEBI:30616"/>
        <dbReference type="ChEBI" id="CHEBI:58628"/>
        <dbReference type="ChEBI" id="CHEBI:77983"/>
        <dbReference type="ChEBI" id="CHEBI:456216"/>
        <dbReference type="EC" id="2.7.4.24"/>
    </reaction>
    <physiologicalReaction direction="left-to-right" evidence="11">
        <dbReference type="Rhea" id="RHEA:10277"/>
    </physiologicalReaction>
</comment>
<evidence type="ECO:0000256" key="15">
    <source>
        <dbReference type="RuleBase" id="RU365032"/>
    </source>
</evidence>
<proteinExistence type="inferred from homology"/>
<comment type="caution">
    <text evidence="18">The sequence shown here is derived from an EMBL/GenBank/DDBJ whole genome shotgun (WGS) entry which is preliminary data.</text>
</comment>
<keyword evidence="10" id="KW-0206">Cytoskeleton</keyword>
<evidence type="ECO:0000256" key="10">
    <source>
        <dbReference type="ARBA" id="ARBA00023212"/>
    </source>
</evidence>
<dbReference type="Proteomes" id="UP000612746">
    <property type="component" value="Unassembled WGS sequence"/>
</dbReference>
<dbReference type="GO" id="GO:0005524">
    <property type="term" value="F:ATP binding"/>
    <property type="evidence" value="ECO:0007669"/>
    <property type="project" value="UniProtKB-UniRule"/>
</dbReference>
<comment type="similarity">
    <text evidence="2 15">Belongs to the histidine acid phosphatase family. VIP1 subfamily.</text>
</comment>
<evidence type="ECO:0000256" key="8">
    <source>
        <dbReference type="ARBA" id="ARBA00022777"/>
    </source>
</evidence>
<keyword evidence="6 15" id="KW-0808">Transferase</keyword>
<evidence type="ECO:0000256" key="14">
    <source>
        <dbReference type="PROSITE-ProRule" id="PRU00409"/>
    </source>
</evidence>
<dbReference type="InterPro" id="IPR013651">
    <property type="entry name" value="ATP-grasp_RimK-type"/>
</dbReference>
<evidence type="ECO:0000256" key="6">
    <source>
        <dbReference type="ARBA" id="ARBA00022679"/>
    </source>
</evidence>
<evidence type="ECO:0000256" key="1">
    <source>
        <dbReference type="ARBA" id="ARBA00004245"/>
    </source>
</evidence>
<comment type="function">
    <text evidence="15">Bifunctional inositol kinase that acts in concert with the IP6K kinases to synthesize the diphosphate group-containing inositol pyrophosphates diphosphoinositol pentakisphosphate, PP-InsP5, and bis-diphosphoinositol tetrakisphosphate, (PP)2-InsP4. PP-InsP5 and (PP)2-InsP4, also respectively called InsP7 and InsP8, may regulate a variety of cellular processes, including apoptosis, vesicle trafficking, cytoskeletal dynamics, and exocytosis. Phosphorylates inositol hexakisphosphate (InsP6).</text>
</comment>
<sequence length="953" mass="109361">MPFVKTEPSNIDSELAAQMPPTGFTSPVFPTPPSPTLNRAKYVVGVCAMDCKARSKPMRYILNRLLAYGDFEIVIFGDKTILDEDIEKWPGCDFLISFFSSGFPLEKAIQYTKLRRPYSVNSLPMQHLLWDRRIVLTILNKIGVPTPYRLAVSRDGGPTIEPEAAKAFKRRNGMDLEQLIKDTYPSELDLEILEDGIRVNGETLSKPYVEKPVDGEDHNINIYFSGGEGGRRLFRKVGNKSSEYDKDLIRPRDEGSFIYEQFMNVDNAEDVKVYTVGPNYTHAETRKSPVVDGHVKRNTDGKEIRYCVELTPEEKEMARRLSAAFGQTICGFDLLRVNGKSYVIDVNGWSFVKGSESYYDNCARILSDAFKRSVRRRNSIIDIPPEISPEHSWRLKGFVAVLRHADRTPKQKFKIYVTSKPFVDLLQGSEKEVVFRQKHQLAEFQSATVIAKNEKLEDEEKLDAILEILNKKSEMPGTKVQLKPHFEMESGNLVKIQLIVKWGGEFTHAGLHQARDFGNNLRKDMIIMNRNLLQNNVKIYSSSERRVRATADVFARSFLDGADNLEGIITESKVLLDDSNAAKEQCDRVKIKLKEALSSVPDSTEGTSDQSSRKSQTNHPGVIAKEIVSLMRQLRQIMRNNFASMDIDSIQRRWCCHESPALFKERWERHFKDFCFDDDSDDVESNSSASEIDREEQNVHLFAPSKIPELYDTLKYDALHNRAFMTTIFVDQDAIPPPRKSDVSDTYSRASTESNLWKADDGLQDLKRLYHCVRILFDFIAPQEFGMTDEEQREIGMLISLPLMKKIMKDLEEIQELDDPRTRLYFTKESHVHTLLNLIFQTGIPTKTPRSMLPELDYLTQITFELYERQLSSTEKEHSLRIGFSPGAHYDSVLDLQMDAEHCLKTAPRRTLVGHLPLEEILNRSWSCIKQPDTVEIERQIEECKLYYAQEDD</sequence>
<evidence type="ECO:0000256" key="13">
    <source>
        <dbReference type="ARBA" id="ARBA00071668"/>
    </source>
</evidence>
<gene>
    <name evidence="18" type="ORF">INT44_001169</name>
</gene>
<evidence type="ECO:0000259" key="17">
    <source>
        <dbReference type="PROSITE" id="PS50975"/>
    </source>
</evidence>